<proteinExistence type="predicted"/>
<name>A0A8J6DVM7_GALPY</name>
<sequence length="278" mass="29308">MLTCPLAAVQSHFPPILGQAKEGSHFKDLTLPACWERELAKRDGTPTPPGSCSVLPTERETTREKQEEGTRLENALQRTTGPLTVQTSLRPLQETATAPPAHHRSKSRVTWPSSGSQREPSAGLPGQRGRTATRDSASACADGGASRRGARCLGARLGVMGPSRVQAVFLDLDNTLIDTAGASRKGMSEVTSCPAAPLRRRRSRSPAALTPPPASRCRRLARAGSFRGAPAARPRGLQHSPLAGRGVERVGQGLPAWDAAFAPHGGSGGWFGKSVPAL</sequence>
<feature type="region of interest" description="Disordered" evidence="1">
    <location>
        <begin position="40"/>
        <end position="147"/>
    </location>
</feature>
<gene>
    <name evidence="2" type="ORF">J0S82_019428</name>
</gene>
<feature type="compositionally biased region" description="Basic and acidic residues" evidence="1">
    <location>
        <begin position="57"/>
        <end position="71"/>
    </location>
</feature>
<feature type="compositionally biased region" description="Polar residues" evidence="1">
    <location>
        <begin position="108"/>
        <end position="119"/>
    </location>
</feature>
<evidence type="ECO:0000313" key="3">
    <source>
        <dbReference type="Proteomes" id="UP000700334"/>
    </source>
</evidence>
<accession>A0A8J6DVM7</accession>
<feature type="region of interest" description="Disordered" evidence="1">
    <location>
        <begin position="188"/>
        <end position="215"/>
    </location>
</feature>
<dbReference type="EMBL" id="JAGFMF010011442">
    <property type="protein sequence ID" value="KAG8522354.1"/>
    <property type="molecule type" value="Genomic_DNA"/>
</dbReference>
<evidence type="ECO:0000313" key="2">
    <source>
        <dbReference type="EMBL" id="KAG8522354.1"/>
    </source>
</evidence>
<dbReference type="AlphaFoldDB" id="A0A8J6DVM7"/>
<feature type="compositionally biased region" description="Low complexity" evidence="1">
    <location>
        <begin position="134"/>
        <end position="144"/>
    </location>
</feature>
<comment type="caution">
    <text evidence="2">The sequence shown here is derived from an EMBL/GenBank/DDBJ whole genome shotgun (WGS) entry which is preliminary data.</text>
</comment>
<reference evidence="2" key="1">
    <citation type="journal article" date="2021" name="Evol. Appl.">
        <title>The genome of the Pyrenean desman and the effects of bottlenecks and inbreeding on the genomic landscape of an endangered species.</title>
        <authorList>
            <person name="Escoda L."/>
            <person name="Castresana J."/>
        </authorList>
    </citation>
    <scope>NUCLEOTIDE SEQUENCE</scope>
    <source>
        <strain evidence="2">IBE-C5619</strain>
    </source>
</reference>
<keyword evidence="3" id="KW-1185">Reference proteome</keyword>
<evidence type="ECO:0000256" key="1">
    <source>
        <dbReference type="SAM" id="MobiDB-lite"/>
    </source>
</evidence>
<organism evidence="2 3">
    <name type="scientific">Galemys pyrenaicus</name>
    <name type="common">Iberian desman</name>
    <name type="synonym">Pyrenean desman</name>
    <dbReference type="NCBI Taxonomy" id="202257"/>
    <lineage>
        <taxon>Eukaryota</taxon>
        <taxon>Metazoa</taxon>
        <taxon>Chordata</taxon>
        <taxon>Craniata</taxon>
        <taxon>Vertebrata</taxon>
        <taxon>Euteleostomi</taxon>
        <taxon>Mammalia</taxon>
        <taxon>Eutheria</taxon>
        <taxon>Laurasiatheria</taxon>
        <taxon>Eulipotyphla</taxon>
        <taxon>Talpidae</taxon>
        <taxon>Galemys</taxon>
    </lineage>
</organism>
<dbReference type="Proteomes" id="UP000700334">
    <property type="component" value="Unassembled WGS sequence"/>
</dbReference>
<protein>
    <submittedName>
        <fullName evidence="2">Uncharacterized protein</fullName>
    </submittedName>
</protein>
<feature type="compositionally biased region" description="Polar residues" evidence="1">
    <location>
        <begin position="76"/>
        <end position="96"/>
    </location>
</feature>